<organism evidence="3 4">
    <name type="scientific">Pseudomonas luteola</name>
    <dbReference type="NCBI Taxonomy" id="47886"/>
    <lineage>
        <taxon>Bacteria</taxon>
        <taxon>Pseudomonadati</taxon>
        <taxon>Pseudomonadota</taxon>
        <taxon>Gammaproteobacteria</taxon>
        <taxon>Pseudomonadales</taxon>
        <taxon>Pseudomonadaceae</taxon>
        <taxon>Pseudomonas</taxon>
    </lineage>
</organism>
<keyword evidence="1" id="KW-0812">Transmembrane</keyword>
<evidence type="ECO:0000313" key="3">
    <source>
        <dbReference type="EMBL" id="MBH3441615.1"/>
    </source>
</evidence>
<feature type="transmembrane region" description="Helical" evidence="1">
    <location>
        <begin position="83"/>
        <end position="104"/>
    </location>
</feature>
<protein>
    <recommendedName>
        <fullName evidence="2">MHYT domain-containing protein</fullName>
    </recommendedName>
</protein>
<dbReference type="InterPro" id="IPR005330">
    <property type="entry name" value="MHYT_dom"/>
</dbReference>
<dbReference type="EMBL" id="JADTXM010000023">
    <property type="protein sequence ID" value="MBH3441615.1"/>
    <property type="molecule type" value="Genomic_DNA"/>
</dbReference>
<keyword evidence="1" id="KW-0472">Membrane</keyword>
<feature type="transmembrane region" description="Helical" evidence="1">
    <location>
        <begin position="50"/>
        <end position="71"/>
    </location>
</feature>
<feature type="domain" description="MHYT" evidence="2">
    <location>
        <begin position="1"/>
        <end position="142"/>
    </location>
</feature>
<name>A0ABS0MY18_PSELU</name>
<keyword evidence="1" id="KW-1133">Transmembrane helix</keyword>
<sequence>MHFIGMLAFSLPIELSYQASATVLSLGLAILAAAVALGSVCRPALATRHFFWGGLVMGAGIAAMHYTGMAAINMHPAISYDPIWLGASLVIAVLASISALYVAFHLKRPLAHVWMLRSAASIFLGFGIAAMHYTGMASARFHMGSSSGNIDGSIDTYWLGALVTLASVSLLAMALAAVVLERHTRRQKLADRRADIKHYLATRQVAQDPLKRLSRCPEPKELQPRD</sequence>
<comment type="caution">
    <text evidence="1">Lacks conserved residue(s) required for the propagation of feature annotation.</text>
</comment>
<evidence type="ECO:0000256" key="1">
    <source>
        <dbReference type="PROSITE-ProRule" id="PRU00244"/>
    </source>
</evidence>
<accession>A0ABS0MY18</accession>
<proteinExistence type="predicted"/>
<comment type="caution">
    <text evidence="3">The sequence shown here is derived from an EMBL/GenBank/DDBJ whole genome shotgun (WGS) entry which is preliminary data.</text>
</comment>
<evidence type="ECO:0000313" key="4">
    <source>
        <dbReference type="Proteomes" id="UP000638986"/>
    </source>
</evidence>
<dbReference type="Pfam" id="PF03707">
    <property type="entry name" value="MHYT"/>
    <property type="match status" value="3"/>
</dbReference>
<dbReference type="PANTHER" id="PTHR35152">
    <property type="entry name" value="DOMAIN SIGNALLING PROTEIN, PUTATIVE (AFU_ORTHOLOGUE AFUA_5G11310)-RELATED"/>
    <property type="match status" value="1"/>
</dbReference>
<feature type="transmembrane region" description="Helical" evidence="1">
    <location>
        <begin position="116"/>
        <end position="136"/>
    </location>
</feature>
<feature type="transmembrane region" description="Helical" evidence="1">
    <location>
        <begin position="15"/>
        <end position="38"/>
    </location>
</feature>
<reference evidence="3 4" key="1">
    <citation type="submission" date="2020-11" db="EMBL/GenBank/DDBJ databases">
        <title>Enhanced detection system for hospital associated transmission using whole genome sequencing surveillance.</title>
        <authorList>
            <person name="Harrison L.H."/>
            <person name="Van Tyne D."/>
            <person name="Marsh J.W."/>
            <person name="Griffith M.P."/>
            <person name="Snyder D.J."/>
            <person name="Cooper V.S."/>
            <person name="Mustapha M."/>
        </authorList>
    </citation>
    <scope>NUCLEOTIDE SEQUENCE [LARGE SCALE GENOMIC DNA]</scope>
    <source>
        <strain evidence="3 4">PSB00013</strain>
    </source>
</reference>
<evidence type="ECO:0000259" key="2">
    <source>
        <dbReference type="PROSITE" id="PS50924"/>
    </source>
</evidence>
<dbReference type="PANTHER" id="PTHR35152:SF1">
    <property type="entry name" value="DOMAIN SIGNALLING PROTEIN, PUTATIVE (AFU_ORTHOLOGUE AFUA_5G11310)-RELATED"/>
    <property type="match status" value="1"/>
</dbReference>
<dbReference type="PROSITE" id="PS50924">
    <property type="entry name" value="MHYT"/>
    <property type="match status" value="1"/>
</dbReference>
<gene>
    <name evidence="3" type="ORF">I5Q09_23310</name>
</gene>
<feature type="transmembrane region" description="Helical" evidence="1">
    <location>
        <begin position="156"/>
        <end position="180"/>
    </location>
</feature>
<dbReference type="Proteomes" id="UP000638986">
    <property type="component" value="Unassembled WGS sequence"/>
</dbReference>